<feature type="domain" description="Protein kinase" evidence="2">
    <location>
        <begin position="1"/>
        <end position="145"/>
    </location>
</feature>
<feature type="region of interest" description="Disordered" evidence="1">
    <location>
        <begin position="409"/>
        <end position="439"/>
    </location>
</feature>
<proteinExistence type="predicted"/>
<feature type="region of interest" description="Disordered" evidence="1">
    <location>
        <begin position="853"/>
        <end position="882"/>
    </location>
</feature>
<evidence type="ECO:0000259" key="2">
    <source>
        <dbReference type="PROSITE" id="PS50011"/>
    </source>
</evidence>
<name>A0A8C4QAC8_EPTBU</name>
<dbReference type="Ensembl" id="ENSEBUT00000012955.1">
    <property type="protein sequence ID" value="ENSEBUP00000012379.1"/>
    <property type="gene ID" value="ENSEBUG00000007883.1"/>
</dbReference>
<dbReference type="PANTHER" id="PTHR47907:SF4">
    <property type="entry name" value="BMP-2-INDUCIBLE PROTEIN KINASE ISOFORM X1"/>
    <property type="match status" value="1"/>
</dbReference>
<reference evidence="3" key="2">
    <citation type="submission" date="2025-09" db="UniProtKB">
        <authorList>
            <consortium name="Ensembl"/>
        </authorList>
    </citation>
    <scope>IDENTIFICATION</scope>
</reference>
<keyword evidence="4" id="KW-1185">Reference proteome</keyword>
<dbReference type="InterPro" id="IPR000719">
    <property type="entry name" value="Prot_kinase_dom"/>
</dbReference>
<feature type="region of interest" description="Disordered" evidence="1">
    <location>
        <begin position="173"/>
        <end position="211"/>
    </location>
</feature>
<evidence type="ECO:0000313" key="3">
    <source>
        <dbReference type="Ensembl" id="ENSEBUP00000012379.1"/>
    </source>
</evidence>
<dbReference type="GeneTree" id="ENSGT00940000155968"/>
<dbReference type="InterPro" id="IPR011009">
    <property type="entry name" value="Kinase-like_dom_sf"/>
</dbReference>
<feature type="compositionally biased region" description="Polar residues" evidence="1">
    <location>
        <begin position="623"/>
        <end position="634"/>
    </location>
</feature>
<dbReference type="Proteomes" id="UP000694388">
    <property type="component" value="Unplaced"/>
</dbReference>
<dbReference type="GO" id="GO:0004672">
    <property type="term" value="F:protein kinase activity"/>
    <property type="evidence" value="ECO:0007669"/>
    <property type="project" value="InterPro"/>
</dbReference>
<feature type="region of interest" description="Disordered" evidence="1">
    <location>
        <begin position="223"/>
        <end position="278"/>
    </location>
</feature>
<accession>A0A8C4QAC8</accession>
<feature type="compositionally biased region" description="Polar residues" evidence="1">
    <location>
        <begin position="244"/>
        <end position="267"/>
    </location>
</feature>
<dbReference type="Gene3D" id="1.10.510.10">
    <property type="entry name" value="Transferase(Phosphotransferase) domain 1"/>
    <property type="match status" value="1"/>
</dbReference>
<feature type="compositionally biased region" description="Basic and acidic residues" evidence="1">
    <location>
        <begin position="856"/>
        <end position="871"/>
    </location>
</feature>
<evidence type="ECO:0000256" key="1">
    <source>
        <dbReference type="SAM" id="MobiDB-lite"/>
    </source>
</evidence>
<dbReference type="InterPro" id="IPR051744">
    <property type="entry name" value="AP2_assoc_SerThr_kinase"/>
</dbReference>
<dbReference type="Pfam" id="PF00069">
    <property type="entry name" value="Pkinase"/>
    <property type="match status" value="1"/>
</dbReference>
<feature type="region of interest" description="Disordered" evidence="1">
    <location>
        <begin position="355"/>
        <end position="384"/>
    </location>
</feature>
<feature type="region of interest" description="Disordered" evidence="1">
    <location>
        <begin position="603"/>
        <end position="694"/>
    </location>
</feature>
<dbReference type="SUPFAM" id="SSF56112">
    <property type="entry name" value="Protein kinase-like (PK-like)"/>
    <property type="match status" value="1"/>
</dbReference>
<feature type="compositionally biased region" description="Basic and acidic residues" evidence="1">
    <location>
        <begin position="603"/>
        <end position="612"/>
    </location>
</feature>
<protein>
    <recommendedName>
        <fullName evidence="2">Protein kinase domain-containing protein</fullName>
    </recommendedName>
</protein>
<reference evidence="3" key="1">
    <citation type="submission" date="2025-08" db="UniProtKB">
        <authorList>
            <consortium name="Ensembl"/>
        </authorList>
    </citation>
    <scope>IDENTIFICATION</scope>
</reference>
<feature type="compositionally biased region" description="Low complexity" evidence="1">
    <location>
        <begin position="409"/>
        <end position="423"/>
    </location>
</feature>
<feature type="compositionally biased region" description="Low complexity" evidence="1">
    <location>
        <begin position="672"/>
        <end position="686"/>
    </location>
</feature>
<dbReference type="OMA" id="VSQFPVM"/>
<feature type="region of interest" description="Disordered" evidence="1">
    <location>
        <begin position="898"/>
        <end position="932"/>
    </location>
</feature>
<organism evidence="3 4">
    <name type="scientific">Eptatretus burgeri</name>
    <name type="common">Inshore hagfish</name>
    <dbReference type="NCBI Taxonomy" id="7764"/>
    <lineage>
        <taxon>Eukaryota</taxon>
        <taxon>Metazoa</taxon>
        <taxon>Chordata</taxon>
        <taxon>Craniata</taxon>
        <taxon>Vertebrata</taxon>
        <taxon>Cyclostomata</taxon>
        <taxon>Myxini</taxon>
        <taxon>Myxiniformes</taxon>
        <taxon>Myxinidae</taxon>
        <taxon>Eptatretinae</taxon>
        <taxon>Eptatretus</taxon>
    </lineage>
</organism>
<dbReference type="AlphaFoldDB" id="A0A8C4QAC8"/>
<dbReference type="GO" id="GO:0005524">
    <property type="term" value="F:ATP binding"/>
    <property type="evidence" value="ECO:0007669"/>
    <property type="project" value="InterPro"/>
</dbReference>
<sequence>MLLVMGSVLVQVENILLHDNGNYVLCDFGSATNQVLNPQVLGVTYVEEEIKKYTTLSYRAPEMINLHEGKAITTKADIWALGCLLYKLCFFTLPFGESQVAICDGSFTIPDHSRYSNGMHCLICYMLEPDQELRPDIYQVSHFAFKFAGRDCPVANVNGAVLPATLPEPLKASEAAARKTQAKTKLTDAVGPTETSIVPRQRPKAGQSNATAGVAMLPLQAVASTPRKRPASNATPPPPTSNSQAMVSQAGGNQVHTQSVAPQHQPFQNPPSAPLNYLQGTQQNFPVQQPLQKFVQPQRFHQVHPQQQIQLQQVYLQQQQMQAQFQALHPQQQLLQQQQLQLQYMQQVAAMQHAAQQVPQPAPPPPVSVTPPTSPTKQRPPGHRRILSDVTHSSVFGVSASRSTQQMAAAVANASLNKSKSASTTPSGSPHSSQHDIRLVGLPPPDLTTWNPFGDDFSPPSGLGKQGGLPQMPEDSLIPGLKPPQTRPLSQMDLFGAVPFIAKPDLAAADCPLLLSISPSPSSSFADTSDPFSLLPNSEQPGLATLCPTSACTRAPGSLIPEKLIQGLKTPEMPLLLSDILLPADPFASPSNGLPADVVRCDEEVSESKDSEFDPIPLPARKNSPNHSRNSSEGSADGGLSTLGSNNNPALHLQQPAKVRQSHTTSLETRTSRPSPSVSPHVLSQPRATSLGKVVPNFSSTEELSTSSTTSHTLAPPLMKMDHFEDQQRRVNNDEALTQAVTSTAQSIPAELQTATDRGHQSSVEACSQSISAHNDDTEEPVTLNVEVHHESRAFVNKAASSREELDVFSQAPFRKAIDDSTPDKSDIFGQAPFIKKSTSLAVYDICGNRTSMDTEQSKKECQPSREDELIKPLPGASDSASVACDLTNDQRQSVKGTSAFLAGVSPRPFNSRSLPQYSRHFRQSRDGDNSQ</sequence>
<evidence type="ECO:0000313" key="4">
    <source>
        <dbReference type="Proteomes" id="UP000694388"/>
    </source>
</evidence>
<dbReference type="PANTHER" id="PTHR47907">
    <property type="entry name" value="PROTEIN KINASE DOMAIN-CONTAINING PROTEIN"/>
    <property type="match status" value="1"/>
</dbReference>
<feature type="compositionally biased region" description="Pro residues" evidence="1">
    <location>
        <begin position="360"/>
        <end position="374"/>
    </location>
</feature>
<dbReference type="SMART" id="SM00220">
    <property type="entry name" value="S_TKc"/>
    <property type="match status" value="1"/>
</dbReference>
<dbReference type="PROSITE" id="PS50011">
    <property type="entry name" value="PROTEIN_KINASE_DOM"/>
    <property type="match status" value="1"/>
</dbReference>